<gene>
    <name evidence="2" type="ORF">ES677_11495</name>
</gene>
<name>A0ABY3M8J0_9FLAO</name>
<dbReference type="Proteomes" id="UP000323621">
    <property type="component" value="Unassembled WGS sequence"/>
</dbReference>
<dbReference type="Gene3D" id="3.30.1340.30">
    <property type="match status" value="3"/>
</dbReference>
<dbReference type="InterPro" id="IPR014004">
    <property type="entry name" value="Transpt-assoc_nodulatn_dom_bac"/>
</dbReference>
<dbReference type="PROSITE" id="PS50914">
    <property type="entry name" value="BON"/>
    <property type="match status" value="3"/>
</dbReference>
<dbReference type="InterPro" id="IPR051686">
    <property type="entry name" value="Lipoprotein_DolP"/>
</dbReference>
<comment type="caution">
    <text evidence="2">The sequence shown here is derived from an EMBL/GenBank/DDBJ whole genome shotgun (WGS) entry which is preliminary data.</text>
</comment>
<dbReference type="RefSeq" id="WP_148381318.1">
    <property type="nucleotide sequence ID" value="NZ_VSKN01000017.1"/>
</dbReference>
<dbReference type="PANTHER" id="PTHR34606:SF15">
    <property type="entry name" value="BON DOMAIN-CONTAINING PROTEIN"/>
    <property type="match status" value="1"/>
</dbReference>
<dbReference type="SMART" id="SM00749">
    <property type="entry name" value="BON"/>
    <property type="match status" value="3"/>
</dbReference>
<feature type="domain" description="BON" evidence="1">
    <location>
        <begin position="149"/>
        <end position="216"/>
    </location>
</feature>
<dbReference type="PANTHER" id="PTHR34606">
    <property type="entry name" value="BON DOMAIN-CONTAINING PROTEIN"/>
    <property type="match status" value="1"/>
</dbReference>
<dbReference type="InterPro" id="IPR007055">
    <property type="entry name" value="BON_dom"/>
</dbReference>
<organism evidence="2 3">
    <name type="scientific">Bizionia gelidisalsuginis</name>
    <dbReference type="NCBI Taxonomy" id="291188"/>
    <lineage>
        <taxon>Bacteria</taxon>
        <taxon>Pseudomonadati</taxon>
        <taxon>Bacteroidota</taxon>
        <taxon>Flavobacteriia</taxon>
        <taxon>Flavobacteriales</taxon>
        <taxon>Flavobacteriaceae</taxon>
        <taxon>Bizionia</taxon>
    </lineage>
</organism>
<feature type="domain" description="BON" evidence="1">
    <location>
        <begin position="3"/>
        <end position="71"/>
    </location>
</feature>
<keyword evidence="3" id="KW-1185">Reference proteome</keyword>
<reference evidence="2 3" key="1">
    <citation type="submission" date="2019-08" db="EMBL/GenBank/DDBJ databases">
        <title>Genomes of Antarctic Bizionia species.</title>
        <authorList>
            <person name="Bowman J.P."/>
        </authorList>
    </citation>
    <scope>NUCLEOTIDE SEQUENCE [LARGE SCALE GENOMIC DNA]</scope>
    <source>
        <strain evidence="2 3">IC164</strain>
    </source>
</reference>
<dbReference type="Pfam" id="PF04972">
    <property type="entry name" value="BON"/>
    <property type="match status" value="3"/>
</dbReference>
<evidence type="ECO:0000259" key="1">
    <source>
        <dbReference type="PROSITE" id="PS50914"/>
    </source>
</evidence>
<evidence type="ECO:0000313" key="2">
    <source>
        <dbReference type="EMBL" id="TYC10558.1"/>
    </source>
</evidence>
<feature type="domain" description="BON" evidence="1">
    <location>
        <begin position="78"/>
        <end position="146"/>
    </location>
</feature>
<proteinExistence type="predicted"/>
<accession>A0ABY3M8J0</accession>
<sequence>MRADSSIKEDVLAELDWQQNIDESQIGVIVNNGVVTLTGVVDSYSKKVAVEKAVNSVAGVKAVAEEIKVDYGNNLKKTDAEIATAAVSALKWHSSVPINTVDVKVEDGWVYLSGAVGWDYKKTSAKKAVEHLLGVHGVSNTIDIKPAVKPIDIKAKIKKAFERMATLDANKIDVEVEGHTVKLRGKVGSISEKNEARKTAYFAPGVYEVKNELEVE</sequence>
<dbReference type="EMBL" id="VSKN01000017">
    <property type="protein sequence ID" value="TYC10558.1"/>
    <property type="molecule type" value="Genomic_DNA"/>
</dbReference>
<protein>
    <submittedName>
        <fullName evidence="2">BON domain-containing protein</fullName>
    </submittedName>
</protein>
<evidence type="ECO:0000313" key="3">
    <source>
        <dbReference type="Proteomes" id="UP000323621"/>
    </source>
</evidence>